<reference evidence="2 3" key="1">
    <citation type="submission" date="2019-01" db="EMBL/GenBank/DDBJ databases">
        <title>Genome sequencing of strain 2JSPR-7.</title>
        <authorList>
            <person name="Heo J."/>
            <person name="Kim S.-J."/>
            <person name="Kim J.-S."/>
            <person name="Hong S.-B."/>
            <person name="Kwon S.-W."/>
        </authorList>
    </citation>
    <scope>NUCLEOTIDE SEQUENCE [LARGE SCALE GENOMIC DNA]</scope>
    <source>
        <strain evidence="2 3">2JSPR-7</strain>
    </source>
</reference>
<keyword evidence="1" id="KW-0472">Membrane</keyword>
<evidence type="ECO:0000313" key="3">
    <source>
        <dbReference type="Proteomes" id="UP000291758"/>
    </source>
</evidence>
<dbReference type="AlphaFoldDB" id="A0A4P6EJD6"/>
<dbReference type="OrthoDB" id="4828043at2"/>
<evidence type="ECO:0000256" key="1">
    <source>
        <dbReference type="SAM" id="Phobius"/>
    </source>
</evidence>
<dbReference type="EMBL" id="CP035495">
    <property type="protein sequence ID" value="QAY62662.1"/>
    <property type="molecule type" value="Genomic_DNA"/>
</dbReference>
<keyword evidence="1" id="KW-1133">Transmembrane helix</keyword>
<protein>
    <submittedName>
        <fullName evidence="2">Uncharacterized protein</fullName>
    </submittedName>
</protein>
<feature type="transmembrane region" description="Helical" evidence="1">
    <location>
        <begin position="6"/>
        <end position="25"/>
    </location>
</feature>
<accession>A0A4P6EJD6</accession>
<dbReference type="Proteomes" id="UP000291758">
    <property type="component" value="Chromosome"/>
</dbReference>
<evidence type="ECO:0000313" key="2">
    <source>
        <dbReference type="EMBL" id="QAY62662.1"/>
    </source>
</evidence>
<dbReference type="KEGG" id="xyl:ET495_04625"/>
<organism evidence="2 3">
    <name type="scientific">Xylanimonas allomyrinae</name>
    <dbReference type="NCBI Taxonomy" id="2509459"/>
    <lineage>
        <taxon>Bacteria</taxon>
        <taxon>Bacillati</taxon>
        <taxon>Actinomycetota</taxon>
        <taxon>Actinomycetes</taxon>
        <taxon>Micrococcales</taxon>
        <taxon>Promicromonosporaceae</taxon>
        <taxon>Xylanimonas</taxon>
    </lineage>
</organism>
<gene>
    <name evidence="2" type="ORF">ET495_04625</name>
</gene>
<sequence>MWWLVWGVLVVGTLVGAFFLGRDLWRKAVALGGALGEASRALGDASARIGDAVEDAAAHPVDTSPTLFDDMTSLHDRVVAQREARALRAAERRERQLATVRGWSVEAWLEARRSGRSTGVHGPDARRP</sequence>
<dbReference type="RefSeq" id="WP_129203006.1">
    <property type="nucleotide sequence ID" value="NZ_CP035495.1"/>
</dbReference>
<keyword evidence="3" id="KW-1185">Reference proteome</keyword>
<proteinExistence type="predicted"/>
<name>A0A4P6EJD6_9MICO</name>
<keyword evidence="1" id="KW-0812">Transmembrane</keyword>